<feature type="signal peptide" evidence="2">
    <location>
        <begin position="1"/>
        <end position="19"/>
    </location>
</feature>
<feature type="compositionally biased region" description="Pro residues" evidence="1">
    <location>
        <begin position="141"/>
        <end position="172"/>
    </location>
</feature>
<dbReference type="EMBL" id="JBHMCT010000009">
    <property type="protein sequence ID" value="MFB9555533.1"/>
    <property type="molecule type" value="Genomic_DNA"/>
</dbReference>
<keyword evidence="4" id="KW-1185">Reference proteome</keyword>
<dbReference type="RefSeq" id="WP_345485916.1">
    <property type="nucleotide sequence ID" value="NZ_BAAAWU010000001.1"/>
</dbReference>
<dbReference type="Proteomes" id="UP001589716">
    <property type="component" value="Unassembled WGS sequence"/>
</dbReference>
<keyword evidence="2" id="KW-0732">Signal</keyword>
<evidence type="ECO:0008006" key="5">
    <source>
        <dbReference type="Google" id="ProtNLM"/>
    </source>
</evidence>
<accession>A0ABV5QRP8</accession>
<name>A0ABV5QRP8_9ACTN</name>
<evidence type="ECO:0000256" key="1">
    <source>
        <dbReference type="SAM" id="MobiDB-lite"/>
    </source>
</evidence>
<evidence type="ECO:0000256" key="2">
    <source>
        <dbReference type="SAM" id="SignalP"/>
    </source>
</evidence>
<organism evidence="3 4">
    <name type="scientific">Streptomyces roseoviridis</name>
    <dbReference type="NCBI Taxonomy" id="67361"/>
    <lineage>
        <taxon>Bacteria</taxon>
        <taxon>Bacillati</taxon>
        <taxon>Actinomycetota</taxon>
        <taxon>Actinomycetes</taxon>
        <taxon>Kitasatosporales</taxon>
        <taxon>Streptomycetaceae</taxon>
        <taxon>Streptomyces</taxon>
    </lineage>
</organism>
<evidence type="ECO:0000313" key="4">
    <source>
        <dbReference type="Proteomes" id="UP001589716"/>
    </source>
</evidence>
<feature type="region of interest" description="Disordered" evidence="1">
    <location>
        <begin position="135"/>
        <end position="176"/>
    </location>
</feature>
<comment type="caution">
    <text evidence="3">The sequence shown here is derived from an EMBL/GenBank/DDBJ whole genome shotgun (WGS) entry which is preliminary data.</text>
</comment>
<reference evidence="3 4" key="1">
    <citation type="submission" date="2024-09" db="EMBL/GenBank/DDBJ databases">
        <authorList>
            <person name="Sun Q."/>
            <person name="Mori K."/>
        </authorList>
    </citation>
    <scope>NUCLEOTIDE SEQUENCE [LARGE SCALE GENOMIC DNA]</scope>
    <source>
        <strain evidence="3 4">JCM 4414</strain>
    </source>
</reference>
<protein>
    <recommendedName>
        <fullName evidence="5">Flp pilus-assembly TadG-like N-terminal domain-containing protein</fullName>
    </recommendedName>
</protein>
<feature type="chain" id="PRO_5045100955" description="Flp pilus-assembly TadG-like N-terminal domain-containing protein" evidence="2">
    <location>
        <begin position="20"/>
        <end position="206"/>
    </location>
</feature>
<proteinExistence type="predicted"/>
<sequence length="206" mass="21616">MASLLFLAFVYFAVGQAAATRNGGQSAADAAALAAAQDAREQLRAGWIDAILSQDAWDDYLNGEEYAPHLACEAAARFAAKNGAELWDEGCVSRRTGGEAEFQVRVRTIHTVGRSVLPGTEKQHAVASATAVLEPRCSFDPPVPPPTSSSAPPPPTGTPSPEPTPTPSPEPAPITGLVCSGVTWTIDPEDPRLPEAADLFTVRLVD</sequence>
<evidence type="ECO:0000313" key="3">
    <source>
        <dbReference type="EMBL" id="MFB9555533.1"/>
    </source>
</evidence>
<gene>
    <name evidence="3" type="ORF">ACFFTP_15230</name>
</gene>